<comment type="caution">
    <text evidence="1">The sequence shown here is derived from an EMBL/GenBank/DDBJ whole genome shotgun (WGS) entry which is preliminary data.</text>
</comment>
<dbReference type="PIRSF" id="PIRSF001439">
    <property type="entry name" value="CryM"/>
    <property type="match status" value="1"/>
</dbReference>
<dbReference type="GO" id="GO:0005737">
    <property type="term" value="C:cytoplasm"/>
    <property type="evidence" value="ECO:0007669"/>
    <property type="project" value="TreeGrafter"/>
</dbReference>
<dbReference type="Pfam" id="PF02423">
    <property type="entry name" value="OCD_Mu_crystall"/>
    <property type="match status" value="1"/>
</dbReference>
<dbReference type="EMBL" id="AMZO01000015">
    <property type="protein sequence ID" value="ELR65934.1"/>
    <property type="molecule type" value="Genomic_DNA"/>
</dbReference>
<organism evidence="1 2">
    <name type="scientific">Photobacterium marinum</name>
    <dbReference type="NCBI Taxonomy" id="1056511"/>
    <lineage>
        <taxon>Bacteria</taxon>
        <taxon>Pseudomonadati</taxon>
        <taxon>Pseudomonadota</taxon>
        <taxon>Gammaproteobacteria</taxon>
        <taxon>Vibrionales</taxon>
        <taxon>Vibrionaceae</taxon>
        <taxon>Photobacterium</taxon>
    </lineage>
</organism>
<evidence type="ECO:0000313" key="2">
    <source>
        <dbReference type="Proteomes" id="UP000011134"/>
    </source>
</evidence>
<evidence type="ECO:0000313" key="1">
    <source>
        <dbReference type="EMBL" id="ELR65934.1"/>
    </source>
</evidence>
<name>L8JEG9_9GAMM</name>
<gene>
    <name evidence="1" type="ORF">C942_00560</name>
</gene>
<protein>
    <submittedName>
        <fullName evidence="1">Ornithine cyclodeaminase</fullName>
    </submittedName>
</protein>
<reference evidence="1 2" key="1">
    <citation type="submission" date="2012-12" db="EMBL/GenBank/DDBJ databases">
        <title>Genome Assembly of Photobacterium sp. AK15.</title>
        <authorList>
            <person name="Khatri I."/>
            <person name="Vaidya B."/>
            <person name="Srinivas T.N.R."/>
            <person name="Subramanian S."/>
            <person name="Pinnaka A."/>
        </authorList>
    </citation>
    <scope>NUCLEOTIDE SEQUENCE [LARGE SCALE GENOMIC DNA]</scope>
    <source>
        <strain evidence="1 2">AK15</strain>
    </source>
</reference>
<dbReference type="InterPro" id="IPR023401">
    <property type="entry name" value="ODC_N"/>
</dbReference>
<proteinExistence type="predicted"/>
<dbReference type="Gene3D" id="3.30.1780.10">
    <property type="entry name" value="ornithine cyclodeaminase, domain 1"/>
    <property type="match status" value="1"/>
</dbReference>
<dbReference type="AlphaFoldDB" id="L8JEG9"/>
<dbReference type="PATRIC" id="fig|1056511.3.peg.2049"/>
<dbReference type="PANTHER" id="PTHR13812">
    <property type="entry name" value="KETIMINE REDUCTASE MU-CRYSTALLIN"/>
    <property type="match status" value="1"/>
</dbReference>
<dbReference type="SUPFAM" id="SSF51735">
    <property type="entry name" value="NAD(P)-binding Rossmann-fold domains"/>
    <property type="match status" value="1"/>
</dbReference>
<dbReference type="InterPro" id="IPR003462">
    <property type="entry name" value="ODC_Mu_crystall"/>
</dbReference>
<keyword evidence="2" id="KW-1185">Reference proteome</keyword>
<dbReference type="InterPro" id="IPR036291">
    <property type="entry name" value="NAD(P)-bd_dom_sf"/>
</dbReference>
<dbReference type="Proteomes" id="UP000011134">
    <property type="component" value="Unassembled WGS sequence"/>
</dbReference>
<sequence length="310" mass="34574">MISLNKNEITAKLPSMNDVMEMMKQSYIDYSNNDFEIPPVGHMPLPNGELHIKYGIGKKQHYAAIKIASGSYTNYKIGLPNSYGCIMLINSETGFPEYLLNDEGILTDHRTAAAGGMLAKEIVGNIPEVSFGIIGCGIQGYYQAIYTCNALSIEHIFVYDISEDNINTLQNKLAEHNITISRCDSVESLCKQCDVITTVTPAKAGYIKYEWLKANAHINAFGCDTKEKQELDESVIKNAEFILADSLIQCSTQGELQYLYNDKNHPEIKRKTIEFGTYLNNPNRYQKNRVTVADFTGIASQDIIIANAVI</sequence>
<dbReference type="OrthoDB" id="9809203at2"/>
<dbReference type="RefSeq" id="WP_007465238.1">
    <property type="nucleotide sequence ID" value="NZ_AMZO01000015.1"/>
</dbReference>
<accession>L8JEG9</accession>
<dbReference type="PANTHER" id="PTHR13812:SF19">
    <property type="entry name" value="KETIMINE REDUCTASE MU-CRYSTALLIN"/>
    <property type="match status" value="1"/>
</dbReference>
<dbReference type="Gene3D" id="3.40.50.720">
    <property type="entry name" value="NAD(P)-binding Rossmann-like Domain"/>
    <property type="match status" value="1"/>
</dbReference>